<accession>A0A323UB30</accession>
<gene>
    <name evidence="3" type="ORF">DNX69_22050</name>
</gene>
<feature type="compositionally biased region" description="Low complexity" evidence="1">
    <location>
        <begin position="133"/>
        <end position="147"/>
    </location>
</feature>
<dbReference type="EMBL" id="QKQS01000026">
    <property type="protein sequence ID" value="PZA10015.1"/>
    <property type="molecule type" value="Genomic_DNA"/>
</dbReference>
<feature type="transmembrane region" description="Helical" evidence="2">
    <location>
        <begin position="56"/>
        <end position="78"/>
    </location>
</feature>
<name>A0A323UB30_RHOPL</name>
<evidence type="ECO:0000313" key="4">
    <source>
        <dbReference type="Proteomes" id="UP000248134"/>
    </source>
</evidence>
<feature type="transmembrane region" description="Helical" evidence="2">
    <location>
        <begin position="6"/>
        <end position="28"/>
    </location>
</feature>
<evidence type="ECO:0000256" key="1">
    <source>
        <dbReference type="SAM" id="MobiDB-lite"/>
    </source>
</evidence>
<organism evidence="3 4">
    <name type="scientific">Rhodopseudomonas palustris</name>
    <dbReference type="NCBI Taxonomy" id="1076"/>
    <lineage>
        <taxon>Bacteria</taxon>
        <taxon>Pseudomonadati</taxon>
        <taxon>Pseudomonadota</taxon>
        <taxon>Alphaproteobacteria</taxon>
        <taxon>Hyphomicrobiales</taxon>
        <taxon>Nitrobacteraceae</taxon>
        <taxon>Rhodopseudomonas</taxon>
    </lineage>
</organism>
<dbReference type="Proteomes" id="UP000248134">
    <property type="component" value="Unassembled WGS sequence"/>
</dbReference>
<proteinExistence type="predicted"/>
<dbReference type="RefSeq" id="WP_110788122.1">
    <property type="nucleotide sequence ID" value="NZ_QKQS01000026.1"/>
</dbReference>
<dbReference type="OrthoDB" id="8139337at2"/>
<comment type="caution">
    <text evidence="3">The sequence shown here is derived from an EMBL/GenBank/DDBJ whole genome shotgun (WGS) entry which is preliminary data.</text>
</comment>
<evidence type="ECO:0000313" key="3">
    <source>
        <dbReference type="EMBL" id="PZA10015.1"/>
    </source>
</evidence>
<sequence length="221" mass="21848">MEYFSALGPLLILMLFGGGFVIAAYLTFDDMRTRGSSFDAAAISASIRNAIERIRALPTTTLIMIGAVVAAALFLYLVSASGYYARPAAPVPAASEPATETAAPAATPAAAAPAAAAKATPAPAPAATPAPAPAAKTPAAADKQTSVPAPTTVAVVRNVTSTSCASDGCPVTCAANETLTSAYCVNGGAAKLADQLTVKDGSVTAKCSPSASAIKVACARK</sequence>
<dbReference type="AlphaFoldDB" id="A0A323UB30"/>
<keyword evidence="2" id="KW-0472">Membrane</keyword>
<keyword evidence="2" id="KW-0812">Transmembrane</keyword>
<feature type="region of interest" description="Disordered" evidence="1">
    <location>
        <begin position="120"/>
        <end position="147"/>
    </location>
</feature>
<reference evidence="3 4" key="1">
    <citation type="submission" date="2018-06" db="EMBL/GenBank/DDBJ databases">
        <title>Draft Whole-Genome Sequence of the purple photosynthetic bacterium Rhodospeudomonas palustris XCP.</title>
        <authorList>
            <person name="Rayyan A."/>
            <person name="Meyer T.E."/>
            <person name="Kyndt J.A."/>
        </authorList>
    </citation>
    <scope>NUCLEOTIDE SEQUENCE [LARGE SCALE GENOMIC DNA]</scope>
    <source>
        <strain evidence="3 4">XCP</strain>
    </source>
</reference>
<keyword evidence="2" id="KW-1133">Transmembrane helix</keyword>
<protein>
    <submittedName>
        <fullName evidence="3">Uncharacterized protein</fullName>
    </submittedName>
</protein>
<feature type="compositionally biased region" description="Pro residues" evidence="1">
    <location>
        <begin position="122"/>
        <end position="132"/>
    </location>
</feature>
<evidence type="ECO:0000256" key="2">
    <source>
        <dbReference type="SAM" id="Phobius"/>
    </source>
</evidence>